<dbReference type="InterPro" id="IPR006108">
    <property type="entry name" value="3HC_DH_C"/>
</dbReference>
<keyword evidence="6 12" id="KW-0560">Oxidoreductase</keyword>
<evidence type="ECO:0000256" key="4">
    <source>
        <dbReference type="ARBA" id="ARBA00022490"/>
    </source>
</evidence>
<evidence type="ECO:0000256" key="6">
    <source>
        <dbReference type="ARBA" id="ARBA00023002"/>
    </source>
</evidence>
<dbReference type="PIRSF" id="PIRSF000105">
    <property type="entry name" value="HCDH"/>
    <property type="match status" value="1"/>
</dbReference>
<comment type="similarity">
    <text evidence="2">Belongs to the 3-hydroxyacyl-CoA dehydrogenase family.</text>
</comment>
<evidence type="ECO:0000256" key="9">
    <source>
        <dbReference type="ARBA" id="ARBA00042709"/>
    </source>
</evidence>
<dbReference type="SUPFAM" id="SSF51735">
    <property type="entry name" value="NAD(P)-binding Rossmann-fold domains"/>
    <property type="match status" value="1"/>
</dbReference>
<evidence type="ECO:0000313" key="12">
    <source>
        <dbReference type="EMBL" id="MPM90168.1"/>
    </source>
</evidence>
<keyword evidence="7" id="KW-0520">NAD</keyword>
<keyword evidence="5" id="KW-0597">Phosphoprotein</keyword>
<feature type="domain" description="3-hydroxyacyl-CoA dehydrogenase C-terminal" evidence="10">
    <location>
        <begin position="98"/>
        <end position="196"/>
    </location>
</feature>
<dbReference type="Gene3D" id="3.40.50.720">
    <property type="entry name" value="NAD(P)-binding Rossmann-like Domain"/>
    <property type="match status" value="1"/>
</dbReference>
<evidence type="ECO:0000256" key="3">
    <source>
        <dbReference type="ARBA" id="ARBA00011738"/>
    </source>
</evidence>
<dbReference type="SUPFAM" id="SSF48179">
    <property type="entry name" value="6-phosphogluconate dehydrogenase C-terminal domain-like"/>
    <property type="match status" value="1"/>
</dbReference>
<evidence type="ECO:0000256" key="7">
    <source>
        <dbReference type="ARBA" id="ARBA00023027"/>
    </source>
</evidence>
<comment type="subunit">
    <text evidence="3">Homodimer.</text>
</comment>
<keyword evidence="4" id="KW-0963">Cytoplasm</keyword>
<dbReference type="InterPro" id="IPR006176">
    <property type="entry name" value="3-OHacyl-CoA_DH_NAD-bd"/>
</dbReference>
<dbReference type="InterPro" id="IPR036291">
    <property type="entry name" value="NAD(P)-bd_dom_sf"/>
</dbReference>
<dbReference type="InterPro" id="IPR013328">
    <property type="entry name" value="6PGD_dom2"/>
</dbReference>
<dbReference type="EC" id="1.1.1.45" evidence="8"/>
<comment type="caution">
    <text evidence="12">The sequence shown here is derived from an EMBL/GenBank/DDBJ whole genome shotgun (WGS) entry which is preliminary data.</text>
</comment>
<accession>A0A645DM58</accession>
<evidence type="ECO:0000256" key="8">
    <source>
        <dbReference type="ARBA" id="ARBA00038962"/>
    </source>
</evidence>
<dbReference type="InterPro" id="IPR008927">
    <property type="entry name" value="6-PGluconate_DH-like_C_sf"/>
</dbReference>
<gene>
    <name evidence="12" type="primary">lcdH_3</name>
    <name evidence="12" type="ORF">SDC9_137285</name>
</gene>
<dbReference type="Gene3D" id="1.10.1040.10">
    <property type="entry name" value="N-(1-d-carboxylethyl)-l-norvaline Dehydrogenase, domain 2"/>
    <property type="match status" value="1"/>
</dbReference>
<comment type="subcellular location">
    <subcellularLocation>
        <location evidence="1">Cytoplasm</location>
    </subcellularLocation>
</comment>
<evidence type="ECO:0000256" key="2">
    <source>
        <dbReference type="ARBA" id="ARBA00009463"/>
    </source>
</evidence>
<feature type="domain" description="3-hydroxyacyl-CoA dehydrogenase NAD binding" evidence="11">
    <location>
        <begin position="1"/>
        <end position="94"/>
    </location>
</feature>
<dbReference type="InterPro" id="IPR022694">
    <property type="entry name" value="3-OHacyl-CoA_DH"/>
</dbReference>
<dbReference type="GO" id="GO:0006631">
    <property type="term" value="P:fatty acid metabolic process"/>
    <property type="evidence" value="ECO:0007669"/>
    <property type="project" value="InterPro"/>
</dbReference>
<proteinExistence type="inferred from homology"/>
<reference evidence="12" key="1">
    <citation type="submission" date="2019-08" db="EMBL/GenBank/DDBJ databases">
        <authorList>
            <person name="Kucharzyk K."/>
            <person name="Murdoch R.W."/>
            <person name="Higgins S."/>
            <person name="Loffler F."/>
        </authorList>
    </citation>
    <scope>NUCLEOTIDE SEQUENCE</scope>
</reference>
<organism evidence="12">
    <name type="scientific">bioreactor metagenome</name>
    <dbReference type="NCBI Taxonomy" id="1076179"/>
    <lineage>
        <taxon>unclassified sequences</taxon>
        <taxon>metagenomes</taxon>
        <taxon>ecological metagenomes</taxon>
    </lineage>
</organism>
<evidence type="ECO:0000256" key="5">
    <source>
        <dbReference type="ARBA" id="ARBA00022553"/>
    </source>
</evidence>
<name>A0A645DM58_9ZZZZ</name>
<sequence>MEKLDVKHEVYATLEAVCPKLRAICSVSSAIVVDDLASGMGKYKDRIIVAHPFNPPHLVPFFELATGESTDPAVVDFAVDFLKFLDRKPVVLKKSAPGFIGNRLQFALWREALNIVEQGIANPEDVDTCLMYSFCPRYTSIGMFEHFDNGGLDLCNAVSKALFPVLSDVKVPSTLLTDRVDRGDLGIKTGTGFYDWSGADLDQFRARVSAPFWRYFNWTMPQG</sequence>
<evidence type="ECO:0000259" key="11">
    <source>
        <dbReference type="Pfam" id="PF02737"/>
    </source>
</evidence>
<evidence type="ECO:0000256" key="1">
    <source>
        <dbReference type="ARBA" id="ARBA00004496"/>
    </source>
</evidence>
<dbReference type="GO" id="GO:0070403">
    <property type="term" value="F:NAD+ binding"/>
    <property type="evidence" value="ECO:0007669"/>
    <property type="project" value="InterPro"/>
</dbReference>
<dbReference type="EMBL" id="VSSQ01037467">
    <property type="protein sequence ID" value="MPM90168.1"/>
    <property type="molecule type" value="Genomic_DNA"/>
</dbReference>
<protein>
    <recommendedName>
        <fullName evidence="9">L-gulonate 3-dehydrogenase</fullName>
        <ecNumber evidence="8">1.1.1.45</ecNumber>
    </recommendedName>
    <alternativeName>
        <fullName evidence="9">L-gulonate 3-dehydrogenase</fullName>
    </alternativeName>
</protein>
<dbReference type="AlphaFoldDB" id="A0A645DM58"/>
<dbReference type="Pfam" id="PF02737">
    <property type="entry name" value="3HCDH_N"/>
    <property type="match status" value="1"/>
</dbReference>
<dbReference type="PANTHER" id="PTHR48075">
    <property type="entry name" value="3-HYDROXYACYL-COA DEHYDROGENASE FAMILY PROTEIN"/>
    <property type="match status" value="1"/>
</dbReference>
<dbReference type="Pfam" id="PF00725">
    <property type="entry name" value="3HCDH"/>
    <property type="match status" value="1"/>
</dbReference>
<evidence type="ECO:0000259" key="10">
    <source>
        <dbReference type="Pfam" id="PF00725"/>
    </source>
</evidence>
<dbReference type="GO" id="GO:0005737">
    <property type="term" value="C:cytoplasm"/>
    <property type="evidence" value="ECO:0007669"/>
    <property type="project" value="UniProtKB-SubCell"/>
</dbReference>
<dbReference type="GO" id="GO:0050104">
    <property type="term" value="F:L-gulonate 3-dehydrogenase activity"/>
    <property type="evidence" value="ECO:0007669"/>
    <property type="project" value="UniProtKB-EC"/>
</dbReference>
<dbReference type="PANTHER" id="PTHR48075:SF1">
    <property type="entry name" value="LAMBDA-CRYSTALLIN HOMOLOG"/>
    <property type="match status" value="1"/>
</dbReference>